<comment type="caution">
    <text evidence="4">The sequence shown here is derived from an EMBL/GenBank/DDBJ whole genome shotgun (WGS) entry which is preliminary data.</text>
</comment>
<keyword evidence="1" id="KW-0378">Hydrolase</keyword>
<dbReference type="GO" id="GO:0016787">
    <property type="term" value="F:hydrolase activity"/>
    <property type="evidence" value="ECO:0007669"/>
    <property type="project" value="UniProtKB-KW"/>
</dbReference>
<proteinExistence type="predicted"/>
<keyword evidence="3" id="KW-1133">Transmembrane helix</keyword>
<dbReference type="SUPFAM" id="SSF63817">
    <property type="entry name" value="Sortase"/>
    <property type="match status" value="1"/>
</dbReference>
<dbReference type="Pfam" id="PF04203">
    <property type="entry name" value="Sortase"/>
    <property type="match status" value="1"/>
</dbReference>
<dbReference type="AlphaFoldDB" id="A0ABD0BKV3"/>
<evidence type="ECO:0008006" key="6">
    <source>
        <dbReference type="Google" id="ProtNLM"/>
    </source>
</evidence>
<dbReference type="NCBIfam" id="TIGR01076">
    <property type="entry name" value="sortase_fam"/>
    <property type="match status" value="1"/>
</dbReference>
<dbReference type="Proteomes" id="UP001205910">
    <property type="component" value="Unassembled WGS sequence"/>
</dbReference>
<feature type="active site" description="Proton donor/acceptor" evidence="2">
    <location>
        <position position="160"/>
    </location>
</feature>
<dbReference type="InterPro" id="IPR023365">
    <property type="entry name" value="Sortase_dom-sf"/>
</dbReference>
<dbReference type="CDD" id="cd05827">
    <property type="entry name" value="Sortase_C"/>
    <property type="match status" value="1"/>
</dbReference>
<name>A0ABD0BKV3_CORUL</name>
<dbReference type="NCBIfam" id="NF033745">
    <property type="entry name" value="class_C_sortase"/>
    <property type="match status" value="1"/>
</dbReference>
<protein>
    <recommendedName>
        <fullName evidence="6">Fimbrial associated sortase-like protein</fullName>
    </recommendedName>
</protein>
<dbReference type="Gene3D" id="2.40.260.10">
    <property type="entry name" value="Sortase"/>
    <property type="match status" value="1"/>
</dbReference>
<evidence type="ECO:0000313" key="4">
    <source>
        <dbReference type="EMBL" id="GJJ43341.1"/>
    </source>
</evidence>
<dbReference type="InterPro" id="IPR005754">
    <property type="entry name" value="Sortase"/>
</dbReference>
<sequence length="295" mass="32485">MKENLSRTSNTSVMISLVLVIAGVITLLYPVAAAYIYNASHAREAQKYIESQKGMSDADRERWIAQAQSYNDRLAHIPILDPWLSRVSKDSGLYREYLAQLNAPGTDDAVMSVVSIPSINTTLPVFHGTDDDVLDKGLGHIYGSSLPVGGDGTHAVITGHSGLAEATMFDNLEKMQVGDMIYVDTVGKVLTYKVTNTEVVLPDEIESLRAQSGKDLLTLITCTPYAINTHRLLVHAERVETGEEDLPQSSGGWESWMLWRILASLVILAVVLAIYLRRRAKNNEIRESLANAETK</sequence>
<evidence type="ECO:0000256" key="3">
    <source>
        <dbReference type="SAM" id="Phobius"/>
    </source>
</evidence>
<keyword evidence="3" id="KW-0472">Membrane</keyword>
<evidence type="ECO:0000256" key="2">
    <source>
        <dbReference type="PIRSR" id="PIRSR605754-1"/>
    </source>
</evidence>
<reference evidence="4 5" key="1">
    <citation type="submission" date="2021-11" db="EMBL/GenBank/DDBJ databases">
        <title>Whole genome sequences of diphtheriae toxin producing Corynebacterium ulcerans isolates from cats in Osaka, Japan.</title>
        <authorList>
            <person name="Umeda K."/>
            <person name="Hirai Y."/>
        </authorList>
    </citation>
    <scope>NUCLEOTIDE SEQUENCE [LARGE SCALE GENOMIC DNA]</scope>
    <source>
        <strain evidence="4 5">12109B-1</strain>
    </source>
</reference>
<accession>A0ABD0BKV3</accession>
<dbReference type="EMBL" id="BQFK01000004">
    <property type="protein sequence ID" value="GJJ43341.1"/>
    <property type="molecule type" value="Genomic_DNA"/>
</dbReference>
<organism evidence="4 5">
    <name type="scientific">Corynebacterium ulcerans</name>
    <dbReference type="NCBI Taxonomy" id="65058"/>
    <lineage>
        <taxon>Bacteria</taxon>
        <taxon>Bacillati</taxon>
        <taxon>Actinomycetota</taxon>
        <taxon>Actinomycetes</taxon>
        <taxon>Mycobacteriales</taxon>
        <taxon>Corynebacteriaceae</taxon>
        <taxon>Corynebacterium</taxon>
    </lineage>
</organism>
<evidence type="ECO:0000256" key="1">
    <source>
        <dbReference type="ARBA" id="ARBA00022801"/>
    </source>
</evidence>
<feature type="active site" description="Acyl-thioester intermediate" evidence="2">
    <location>
        <position position="222"/>
    </location>
</feature>
<feature type="transmembrane region" description="Helical" evidence="3">
    <location>
        <begin position="12"/>
        <end position="37"/>
    </location>
</feature>
<evidence type="ECO:0000313" key="5">
    <source>
        <dbReference type="Proteomes" id="UP001205910"/>
    </source>
</evidence>
<feature type="transmembrane region" description="Helical" evidence="3">
    <location>
        <begin position="256"/>
        <end position="276"/>
    </location>
</feature>
<keyword evidence="3" id="KW-0812">Transmembrane</keyword>
<dbReference type="InterPro" id="IPR042002">
    <property type="entry name" value="Sortase_C"/>
</dbReference>
<gene>
    <name evidence="4" type="ORF">CULCOIPH005_15300</name>
</gene>